<evidence type="ECO:0000259" key="9">
    <source>
        <dbReference type="Pfam" id="PF07715"/>
    </source>
</evidence>
<organism evidence="10 11">
    <name type="scientific">Niastella vici</name>
    <dbReference type="NCBI Taxonomy" id="1703345"/>
    <lineage>
        <taxon>Bacteria</taxon>
        <taxon>Pseudomonadati</taxon>
        <taxon>Bacteroidota</taxon>
        <taxon>Chitinophagia</taxon>
        <taxon>Chitinophagales</taxon>
        <taxon>Chitinophagaceae</taxon>
        <taxon>Niastella</taxon>
    </lineage>
</organism>
<dbReference type="InterPro" id="IPR036942">
    <property type="entry name" value="Beta-barrel_TonB_sf"/>
</dbReference>
<dbReference type="Pfam" id="PF13715">
    <property type="entry name" value="CarbopepD_reg_2"/>
    <property type="match status" value="1"/>
</dbReference>
<dbReference type="Proteomes" id="UP000192796">
    <property type="component" value="Unassembled WGS sequence"/>
</dbReference>
<dbReference type="Pfam" id="PF07715">
    <property type="entry name" value="Plug"/>
    <property type="match status" value="1"/>
</dbReference>
<feature type="domain" description="TonB-dependent receptor plug" evidence="9">
    <location>
        <begin position="124"/>
        <end position="235"/>
    </location>
</feature>
<dbReference type="RefSeq" id="WP_081147135.1">
    <property type="nucleotide sequence ID" value="NZ_LVYD01000043.1"/>
</dbReference>
<accession>A0A1V9G0A7</accession>
<evidence type="ECO:0000256" key="7">
    <source>
        <dbReference type="ARBA" id="ARBA00023237"/>
    </source>
</evidence>
<dbReference type="Gene3D" id="2.40.170.20">
    <property type="entry name" value="TonB-dependent receptor, beta-barrel domain"/>
    <property type="match status" value="1"/>
</dbReference>
<evidence type="ECO:0000313" key="10">
    <source>
        <dbReference type="EMBL" id="OQP63958.1"/>
    </source>
</evidence>
<dbReference type="PANTHER" id="PTHR30069">
    <property type="entry name" value="TONB-DEPENDENT OUTER MEMBRANE RECEPTOR"/>
    <property type="match status" value="1"/>
</dbReference>
<evidence type="ECO:0000256" key="6">
    <source>
        <dbReference type="ARBA" id="ARBA00023136"/>
    </source>
</evidence>
<keyword evidence="6 8" id="KW-0472">Membrane</keyword>
<protein>
    <recommendedName>
        <fullName evidence="9">TonB-dependent receptor plug domain-containing protein</fullName>
    </recommendedName>
</protein>
<evidence type="ECO:0000313" key="11">
    <source>
        <dbReference type="Proteomes" id="UP000192796"/>
    </source>
</evidence>
<dbReference type="GO" id="GO:0044718">
    <property type="term" value="P:siderophore transmembrane transport"/>
    <property type="evidence" value="ECO:0007669"/>
    <property type="project" value="TreeGrafter"/>
</dbReference>
<proteinExistence type="inferred from homology"/>
<dbReference type="GO" id="GO:0015344">
    <property type="term" value="F:siderophore uptake transmembrane transporter activity"/>
    <property type="evidence" value="ECO:0007669"/>
    <property type="project" value="TreeGrafter"/>
</dbReference>
<keyword evidence="2 8" id="KW-0813">Transport</keyword>
<dbReference type="InterPro" id="IPR039426">
    <property type="entry name" value="TonB-dep_rcpt-like"/>
</dbReference>
<keyword evidence="7 8" id="KW-0998">Cell outer membrane</keyword>
<dbReference type="InterPro" id="IPR037066">
    <property type="entry name" value="Plug_dom_sf"/>
</dbReference>
<dbReference type="Gene3D" id="2.170.130.10">
    <property type="entry name" value="TonB-dependent receptor, plug domain"/>
    <property type="match status" value="1"/>
</dbReference>
<gene>
    <name evidence="10" type="ORF">A3860_21280</name>
</gene>
<evidence type="ECO:0000256" key="8">
    <source>
        <dbReference type="PROSITE-ProRule" id="PRU01360"/>
    </source>
</evidence>
<name>A0A1V9G0A7_9BACT</name>
<evidence type="ECO:0000256" key="2">
    <source>
        <dbReference type="ARBA" id="ARBA00022448"/>
    </source>
</evidence>
<dbReference type="PANTHER" id="PTHR30069:SF29">
    <property type="entry name" value="HEMOGLOBIN AND HEMOGLOBIN-HAPTOGLOBIN-BINDING PROTEIN 1-RELATED"/>
    <property type="match status" value="1"/>
</dbReference>
<dbReference type="InterPro" id="IPR012910">
    <property type="entry name" value="Plug_dom"/>
</dbReference>
<comment type="caution">
    <text evidence="10">The sequence shown here is derived from an EMBL/GenBank/DDBJ whole genome shotgun (WGS) entry which is preliminary data.</text>
</comment>
<evidence type="ECO:0000256" key="1">
    <source>
        <dbReference type="ARBA" id="ARBA00004571"/>
    </source>
</evidence>
<keyword evidence="3 8" id="KW-1134">Transmembrane beta strand</keyword>
<evidence type="ECO:0000256" key="3">
    <source>
        <dbReference type="ARBA" id="ARBA00022452"/>
    </source>
</evidence>
<dbReference type="AlphaFoldDB" id="A0A1V9G0A7"/>
<dbReference type="OrthoDB" id="9804995at2"/>
<comment type="subcellular location">
    <subcellularLocation>
        <location evidence="1 8">Cell outer membrane</location>
        <topology evidence="1 8">Multi-pass membrane protein</topology>
    </subcellularLocation>
</comment>
<dbReference type="PROSITE" id="PS52016">
    <property type="entry name" value="TONB_DEPENDENT_REC_3"/>
    <property type="match status" value="1"/>
</dbReference>
<dbReference type="GO" id="GO:0009279">
    <property type="term" value="C:cell outer membrane"/>
    <property type="evidence" value="ECO:0007669"/>
    <property type="project" value="UniProtKB-SubCell"/>
</dbReference>
<dbReference type="InterPro" id="IPR008969">
    <property type="entry name" value="CarboxyPept-like_regulatory"/>
</dbReference>
<reference evidence="10 11" key="1">
    <citation type="submission" date="2016-03" db="EMBL/GenBank/DDBJ databases">
        <title>Niastella vici sp. nov., isolated from farmland soil.</title>
        <authorList>
            <person name="Chen L."/>
            <person name="Wang D."/>
            <person name="Yang S."/>
            <person name="Wang G."/>
        </authorList>
    </citation>
    <scope>NUCLEOTIDE SEQUENCE [LARGE SCALE GENOMIC DNA]</scope>
    <source>
        <strain evidence="10 11">DJ57</strain>
    </source>
</reference>
<keyword evidence="4 8" id="KW-0812">Transmembrane</keyword>
<evidence type="ECO:0000256" key="4">
    <source>
        <dbReference type="ARBA" id="ARBA00022692"/>
    </source>
</evidence>
<dbReference type="SUPFAM" id="SSF56935">
    <property type="entry name" value="Porins"/>
    <property type="match status" value="1"/>
</dbReference>
<keyword evidence="5" id="KW-0732">Signal</keyword>
<evidence type="ECO:0000256" key="5">
    <source>
        <dbReference type="ARBA" id="ARBA00022729"/>
    </source>
</evidence>
<dbReference type="STRING" id="1703345.A3860_21280"/>
<dbReference type="Gene3D" id="2.60.40.1120">
    <property type="entry name" value="Carboxypeptidase-like, regulatory domain"/>
    <property type="match status" value="1"/>
</dbReference>
<dbReference type="SUPFAM" id="SSF49464">
    <property type="entry name" value="Carboxypeptidase regulatory domain-like"/>
    <property type="match status" value="1"/>
</dbReference>
<keyword evidence="11" id="KW-1185">Reference proteome</keyword>
<dbReference type="EMBL" id="LVYD01000043">
    <property type="protein sequence ID" value="OQP63958.1"/>
    <property type="molecule type" value="Genomic_DNA"/>
</dbReference>
<sequence length="796" mass="89133">MYNRIVCIIILMLISNMMLAQKNGAIKGKVVEYRTKQPLAGATITIREKDFATTTDSTGIFIIPNLAAGTYTVAITGIGFYNKTLNDINVVAGKTYYFETELTEEAVKLKDVTVKAFKGEHNPQTPVSAFSLSREEIFRSPGAQGDIFRAIGTLPGVVSSGGQYSAIAVRGQGTSDNLFIADDIPLFQVSHLEIEGFNSGFNDPNGGRFSIFAPRIVENATFQGGGFGAQYGRKSSSYLGLGIKEGNNTNPLYSGQFDLIGFTLMYDGPSGFNKKTNLFASARYQNFDLLLKMIGLTHTGLPSYGDYLLKTTTELNAKNKLSFIAMFNPETYKRTVKNVLDSKNLNDDNNSNFIGQSKVSKAVAGLNLRTLTGRSSSWKNILYYRMMDVNNDLGYTNPVIEAGGEIVATDKINFEQDLRKIVNKQQEAGYRSIFTQRGKYLTFTAGADVAHVNIDYNRRLKHTDTLYSFLPTDYRPNPAQYYLMLTPDRFNASFKDAAWNVSGYLDLSFTLFKQLTINPGVRYDYTGFAAQHTLSPRISGTLELSGKQSINFASGIYYQDPAFSDVASQPQGHRLQCERTIQYILGYKIYFSPDVKFTAEGWYKEMDDLAVRPSSGEPFLNNNGTGKAHGFDVSLTKRLSQKYHGQISYSYMDSKRDDHDGLGEYNYIFNLPHVISVLASYKPNDQWIFSGKFRYASGRPTDKYIVHADVFGNPNYLRYGQEVTEKNGERLADFVSLDLRADYKFQLKKIGWTAFFDVVNVLNRFNESSALFQPLTGKTYFLGLAVFPTFGMRMDF</sequence>
<comment type="similarity">
    <text evidence="8">Belongs to the TonB-dependent receptor family.</text>
</comment>